<evidence type="ECO:0008006" key="5">
    <source>
        <dbReference type="Google" id="ProtNLM"/>
    </source>
</evidence>
<keyword evidence="4" id="KW-1185">Reference proteome</keyword>
<organism evidence="3 4">
    <name type="scientific">Zoogloea ramigera</name>
    <dbReference type="NCBI Taxonomy" id="350"/>
    <lineage>
        <taxon>Bacteria</taxon>
        <taxon>Pseudomonadati</taxon>
        <taxon>Pseudomonadota</taxon>
        <taxon>Betaproteobacteria</taxon>
        <taxon>Rhodocyclales</taxon>
        <taxon>Zoogloeaceae</taxon>
        <taxon>Zoogloea</taxon>
    </lineage>
</organism>
<protein>
    <recommendedName>
        <fullName evidence="5">DUF2875 domain-containing protein</fullName>
    </recommendedName>
</protein>
<dbReference type="Proteomes" id="UP000318422">
    <property type="component" value="Unassembled WGS sequence"/>
</dbReference>
<comment type="caution">
    <text evidence="3">The sequence shown here is derived from an EMBL/GenBank/DDBJ whole genome shotgun (WGS) entry which is preliminary data.</text>
</comment>
<gene>
    <name evidence="3" type="ORF">ZRA01_33730</name>
</gene>
<evidence type="ECO:0000259" key="1">
    <source>
        <dbReference type="Pfam" id="PF11394"/>
    </source>
</evidence>
<dbReference type="EMBL" id="BJNV01000075">
    <property type="protein sequence ID" value="GEC97300.1"/>
    <property type="molecule type" value="Genomic_DNA"/>
</dbReference>
<evidence type="ECO:0000313" key="3">
    <source>
        <dbReference type="EMBL" id="GEC97300.1"/>
    </source>
</evidence>
<accession>A0A4Y4D3E2</accession>
<dbReference type="InterPro" id="IPR048303">
    <property type="entry name" value="Tla3_C"/>
</dbReference>
<dbReference type="InterPro" id="IPR021531">
    <property type="entry name" value="Tla3_N"/>
</dbReference>
<feature type="domain" description="Type VI lipase adapter protein Tla3 C-terminal" evidence="2">
    <location>
        <begin position="400"/>
        <end position="540"/>
    </location>
</feature>
<proteinExistence type="predicted"/>
<evidence type="ECO:0000313" key="4">
    <source>
        <dbReference type="Proteomes" id="UP000318422"/>
    </source>
</evidence>
<dbReference type="Pfam" id="PF20995">
    <property type="entry name" value="Tla3_C"/>
    <property type="match status" value="1"/>
</dbReference>
<dbReference type="AlphaFoldDB" id="A0A4Y4D3E2"/>
<name>A0A4Y4D3E2_ZOORA</name>
<dbReference type="Pfam" id="PF11394">
    <property type="entry name" value="Tla3_N"/>
    <property type="match status" value="1"/>
</dbReference>
<evidence type="ECO:0000259" key="2">
    <source>
        <dbReference type="Pfam" id="PF20995"/>
    </source>
</evidence>
<sequence>MAGLFVVALAGWTLYLIQMDATVFNDPEASEMQKWTTWVGVPLAGLLLVLLSQWGLTAFATSRGEAKAEARNSAAQHNAASLAGQDPRHYVLEVIGLGVSLDKHRQGRLWDALRQGAPFTTIREQDPRKYPYTADDKMDIEGGADASALENGIRGLPMYWPAPSFYATEPSTDPERPPSDTDPVIGVVAGTDSNGLGQTLFIPAGYTLSDHPDRMLEQAFAFFDAHPDLPYLVVAANDGLYFRHLNRPKGAPPLVRDGHYIPEMPGSSALFVLARRERVEALRPFAFDDTDRDVLGREQNRTGLARRLFLTHLRLSRQLGQAMGDVRGMKVSSRWPTVPEWLAAAKAFAQRPDVVGSKSVSLLDVADDVVHVPKGYVPSPWFPIPWNRDQLETFDRLPTLGYLHRPTYIKLTDADGQPLARRSERIAALVKGWNQALETLPEAQRKAALKRVISSTGGSTDTLVELTALLDAQAEAGGPALHLDKPREWINLEPRLGNTGSASWFMGMAIGVMGSYIDGGVSAAINLRNDREASLIFISPPPPEKIEQQGRGVFKNQVTPAIDPANYR</sequence>
<feature type="domain" description="Type VI lipase adapter protein Tla3 N-terminal" evidence="1">
    <location>
        <begin position="90"/>
        <end position="245"/>
    </location>
</feature>
<reference evidence="3 4" key="1">
    <citation type="submission" date="2019-06" db="EMBL/GenBank/DDBJ databases">
        <title>Whole genome shotgun sequence of Zoogloea ramigera NBRC 15342.</title>
        <authorList>
            <person name="Hosoyama A."/>
            <person name="Uohara A."/>
            <person name="Ohji S."/>
            <person name="Ichikawa N."/>
        </authorList>
    </citation>
    <scope>NUCLEOTIDE SEQUENCE [LARGE SCALE GENOMIC DNA]</scope>
    <source>
        <strain evidence="3 4">NBRC 15342</strain>
    </source>
</reference>